<reference evidence="3" key="1">
    <citation type="submission" date="2021-02" db="EMBL/GenBank/DDBJ databases">
        <authorList>
            <person name="Nowell W R."/>
        </authorList>
    </citation>
    <scope>NUCLEOTIDE SEQUENCE</scope>
</reference>
<proteinExistence type="predicted"/>
<organism evidence="3 4">
    <name type="scientific">Adineta steineri</name>
    <dbReference type="NCBI Taxonomy" id="433720"/>
    <lineage>
        <taxon>Eukaryota</taxon>
        <taxon>Metazoa</taxon>
        <taxon>Spiralia</taxon>
        <taxon>Gnathifera</taxon>
        <taxon>Rotifera</taxon>
        <taxon>Eurotatoria</taxon>
        <taxon>Bdelloidea</taxon>
        <taxon>Adinetida</taxon>
        <taxon>Adinetidae</taxon>
        <taxon>Adineta</taxon>
    </lineage>
</organism>
<evidence type="ECO:0000313" key="4">
    <source>
        <dbReference type="Proteomes" id="UP000663891"/>
    </source>
</evidence>
<evidence type="ECO:0000256" key="2">
    <source>
        <dbReference type="SAM" id="MobiDB-lite"/>
    </source>
</evidence>
<dbReference type="Proteomes" id="UP000663891">
    <property type="component" value="Unassembled WGS sequence"/>
</dbReference>
<dbReference type="OrthoDB" id="10046138at2759"/>
<dbReference type="EMBL" id="CAJNON010002841">
    <property type="protein sequence ID" value="CAF1517595.1"/>
    <property type="molecule type" value="Genomic_DNA"/>
</dbReference>
<keyword evidence="1" id="KW-0175">Coiled coil</keyword>
<gene>
    <name evidence="3" type="ORF">VCS650_LOCUS43114</name>
</gene>
<protein>
    <submittedName>
        <fullName evidence="3">Uncharacterized protein</fullName>
    </submittedName>
</protein>
<evidence type="ECO:0000256" key="1">
    <source>
        <dbReference type="SAM" id="Coils"/>
    </source>
</evidence>
<feature type="non-terminal residue" evidence="3">
    <location>
        <position position="1"/>
    </location>
</feature>
<accession>A0A815U5A4</accession>
<comment type="caution">
    <text evidence="3">The sequence shown here is derived from an EMBL/GenBank/DDBJ whole genome shotgun (WGS) entry which is preliminary data.</text>
</comment>
<evidence type="ECO:0000313" key="3">
    <source>
        <dbReference type="EMBL" id="CAF1517595.1"/>
    </source>
</evidence>
<sequence>MTLGERLKYHREHGNRIIHEFILGPENITLIRKVPKSFEELVKDDMLLYKHSARCPVAMQLFLDCNPKYWPFIPMLKHEAQQDNQVYRLQNSIPMHPKGSTTTHSKTRSDRAAGSCMNDLPSFPSDKYAFSVRQSAKQFQYFKQIEDKYFPNFNVDLYNATIIAVLPDNCSTPLFRLLEALFVTHAQTNLNTLGHLECIDLTQRKVHNRQQTRSTLDIITDRGDWCHNLQHPCFIIEEDYKMADDDDDDEMQALIYLDPSIASTIKHNKQLNTAIRCKNECHSRLISDLLEIPDFLSMKNNDYKFQDMIEQKLFPSTNIINMEILQMITILIYQSHILDLETCLWKTCLIIAIDDLEESESNYKVWPLRIRTMIQYGRCQTTISNPHDIQFTDENHLDFIREHFENLNERQQQINKELMKYKTNIVGFTDNLEQILQTFVEENIQFVRLQYYHAIKLIKFDYREQLLDYKFQKQNPTSQQMNNNKLLQILSNIQHSLSFKIQSLTDTDLLNPLSNHYQQNIQKYRQEISKIIIDTLQAELNEFQALFENEITGIWQSQR</sequence>
<feature type="coiled-coil region" evidence="1">
    <location>
        <begin position="397"/>
        <end position="424"/>
    </location>
</feature>
<name>A0A815U5A4_9BILA</name>
<feature type="compositionally biased region" description="Polar residues" evidence="2">
    <location>
        <begin position="92"/>
        <end position="104"/>
    </location>
</feature>
<dbReference type="AlphaFoldDB" id="A0A815U5A4"/>
<feature type="region of interest" description="Disordered" evidence="2">
    <location>
        <begin position="92"/>
        <end position="111"/>
    </location>
</feature>